<organism evidence="3 4">
    <name type="scientific">Cuscuta campestris</name>
    <dbReference type="NCBI Taxonomy" id="132261"/>
    <lineage>
        <taxon>Eukaryota</taxon>
        <taxon>Viridiplantae</taxon>
        <taxon>Streptophyta</taxon>
        <taxon>Embryophyta</taxon>
        <taxon>Tracheophyta</taxon>
        <taxon>Spermatophyta</taxon>
        <taxon>Magnoliopsida</taxon>
        <taxon>eudicotyledons</taxon>
        <taxon>Gunneridae</taxon>
        <taxon>Pentapetalae</taxon>
        <taxon>asterids</taxon>
        <taxon>lamiids</taxon>
        <taxon>Solanales</taxon>
        <taxon>Convolvulaceae</taxon>
        <taxon>Cuscuteae</taxon>
        <taxon>Cuscuta</taxon>
        <taxon>Cuscuta subgen. Grammica</taxon>
        <taxon>Cuscuta sect. Cleistogrammica</taxon>
    </lineage>
</organism>
<dbReference type="InterPro" id="IPR045358">
    <property type="entry name" value="Ty3_capsid"/>
</dbReference>
<feature type="region of interest" description="Disordered" evidence="1">
    <location>
        <begin position="38"/>
        <end position="79"/>
    </location>
</feature>
<evidence type="ECO:0000313" key="4">
    <source>
        <dbReference type="Proteomes" id="UP000595140"/>
    </source>
</evidence>
<protein>
    <recommendedName>
        <fullName evidence="2">Ty3 transposon capsid-like protein domain-containing protein</fullName>
    </recommendedName>
</protein>
<dbReference type="InterPro" id="IPR032567">
    <property type="entry name" value="RTL1-rel"/>
</dbReference>
<sequence>MSADPNKQPETPLPLSTIMQAIQNLGLELNNTNKRLDALARKFEADPTDPGRTKNPPPERRWQPPPSRTTGRADPADRQLRLRIDPPRFSGEDSVGWIFRIQQYFDYFATSEVERMQLVGMFIDHPASEWYRYYTTNSCGGSWVEFLQAVKQRFDPDHYFDYVSLLSKLQQQTTVLAYQTAFEGLLNKVSGIPEATLISMYKGGLKQPLQREVNLRNPGMLVETFSLARELAACTSFLGTPRRGWQPSAGSTAAQPVATAAEVTPSKPSSLPIVCLSPAERAERSWKGLCWNCEEKYVPGHRCAHKFLVLLGTDDEELTDDLDADAPPVMTDTALITGDVSSILNMSELPNPRSLRLAGSINGSAVQVLIDGGSTHNFIHPAHAERLSLILHPVTPFRVYVGNGDSLRCSYFCPKSPLILQGHSFEVDLFMLPVHGPDVVLGVQWLQGLGKVSHDYANMTMEFQRDNTVVVLKGDVTPPKSLSFSAF</sequence>
<dbReference type="Pfam" id="PF19259">
    <property type="entry name" value="Ty3_capsid"/>
    <property type="match status" value="1"/>
</dbReference>
<dbReference type="Pfam" id="PF08284">
    <property type="entry name" value="RVP_2"/>
    <property type="match status" value="1"/>
</dbReference>
<evidence type="ECO:0000259" key="2">
    <source>
        <dbReference type="Pfam" id="PF19259"/>
    </source>
</evidence>
<dbReference type="PANTHER" id="PTHR15503">
    <property type="entry name" value="LDOC1 RELATED"/>
    <property type="match status" value="1"/>
</dbReference>
<evidence type="ECO:0000313" key="3">
    <source>
        <dbReference type="EMBL" id="VFQ87786.1"/>
    </source>
</evidence>
<feature type="compositionally biased region" description="Basic and acidic residues" evidence="1">
    <location>
        <begin position="38"/>
        <end position="62"/>
    </location>
</feature>
<dbReference type="Proteomes" id="UP000595140">
    <property type="component" value="Unassembled WGS sequence"/>
</dbReference>
<dbReference type="Gene3D" id="2.40.70.10">
    <property type="entry name" value="Acid Proteases"/>
    <property type="match status" value="1"/>
</dbReference>
<evidence type="ECO:0000256" key="1">
    <source>
        <dbReference type="SAM" id="MobiDB-lite"/>
    </source>
</evidence>
<keyword evidence="4" id="KW-1185">Reference proteome</keyword>
<dbReference type="AlphaFoldDB" id="A0A484MIH2"/>
<reference evidence="3 4" key="1">
    <citation type="submission" date="2018-04" db="EMBL/GenBank/DDBJ databases">
        <authorList>
            <person name="Vogel A."/>
        </authorList>
    </citation>
    <scope>NUCLEOTIDE SEQUENCE [LARGE SCALE GENOMIC DNA]</scope>
</reference>
<proteinExistence type="predicted"/>
<gene>
    <name evidence="3" type="ORF">CCAM_LOCUS29562</name>
</gene>
<dbReference type="PANTHER" id="PTHR15503:SF22">
    <property type="entry name" value="TRANSPOSON TY3-I GAG POLYPROTEIN"/>
    <property type="match status" value="1"/>
</dbReference>
<name>A0A484MIH2_9ASTE</name>
<feature type="domain" description="Ty3 transposon capsid-like protein" evidence="2">
    <location>
        <begin position="108"/>
        <end position="234"/>
    </location>
</feature>
<dbReference type="EMBL" id="OOIL02003370">
    <property type="protein sequence ID" value="VFQ87786.1"/>
    <property type="molecule type" value="Genomic_DNA"/>
</dbReference>
<accession>A0A484MIH2</accession>
<dbReference type="InterPro" id="IPR021109">
    <property type="entry name" value="Peptidase_aspartic_dom_sf"/>
</dbReference>
<dbReference type="SUPFAM" id="SSF50630">
    <property type="entry name" value="Acid proteases"/>
    <property type="match status" value="1"/>
</dbReference>
<dbReference type="OrthoDB" id="1306062at2759"/>
<dbReference type="CDD" id="cd00303">
    <property type="entry name" value="retropepsin_like"/>
    <property type="match status" value="1"/>
</dbReference>